<keyword evidence="3" id="KW-1185">Reference proteome</keyword>
<name>A0A1G6YHP5_9PSEU</name>
<dbReference type="OrthoDB" id="121140at2"/>
<protein>
    <submittedName>
        <fullName evidence="2">Uncharacterized protein family (UPF0259)</fullName>
    </submittedName>
</protein>
<sequence length="312" mass="33318">MTDASGGSKQDPDDGPKGFSRYPQYPQSGHRHPGQQPGVIPLRPLALGEIMDGAVTTLRKYARVVFTASAVVAVISALLYLAADVWLLDHRDAVVIDTSAPQEEQLNQALAVLGDGLKESAVIAVITLLTQTFLTGYLMIVVGKAVLGQSITFGQIWEDLKPRMLPLLGLTLLVTVIVGIGIVLLVIPGIWAYVVLSLATPALILERATVGQAMRRSALLVQGAWWRVFGVLIVALLATFVIGFLIQIPFGMLTSNPVGTAPSMGDLLLREFGNAIAQTITVPFAAAVTALLYIDQRMRKEGLDKELSKAAG</sequence>
<dbReference type="AlphaFoldDB" id="A0A1G6YHP5"/>
<dbReference type="Proteomes" id="UP000199494">
    <property type="component" value="Unassembled WGS sequence"/>
</dbReference>
<evidence type="ECO:0000313" key="3">
    <source>
        <dbReference type="Proteomes" id="UP000199494"/>
    </source>
</evidence>
<dbReference type="Pfam" id="PF25231">
    <property type="entry name" value="DUF7847"/>
    <property type="match status" value="1"/>
</dbReference>
<evidence type="ECO:0000313" key="2">
    <source>
        <dbReference type="EMBL" id="SDD89247.1"/>
    </source>
</evidence>
<organism evidence="2 3">
    <name type="scientific">Prauserella marina</name>
    <dbReference type="NCBI Taxonomy" id="530584"/>
    <lineage>
        <taxon>Bacteria</taxon>
        <taxon>Bacillati</taxon>
        <taxon>Actinomycetota</taxon>
        <taxon>Actinomycetes</taxon>
        <taxon>Pseudonocardiales</taxon>
        <taxon>Pseudonocardiaceae</taxon>
        <taxon>Prauserella</taxon>
    </lineage>
</organism>
<feature type="domain" description="DUF7847" evidence="1">
    <location>
        <begin position="127"/>
        <end position="293"/>
    </location>
</feature>
<proteinExistence type="predicted"/>
<reference evidence="2 3" key="1">
    <citation type="submission" date="2016-10" db="EMBL/GenBank/DDBJ databases">
        <authorList>
            <person name="de Groot N.N."/>
        </authorList>
    </citation>
    <scope>NUCLEOTIDE SEQUENCE [LARGE SCALE GENOMIC DNA]</scope>
    <source>
        <strain evidence="2 3">CGMCC 4.5506</strain>
    </source>
</reference>
<gene>
    <name evidence="2" type="ORF">SAMN05421630_11418</name>
</gene>
<dbReference type="EMBL" id="FMZE01000014">
    <property type="protein sequence ID" value="SDD89247.1"/>
    <property type="molecule type" value="Genomic_DNA"/>
</dbReference>
<dbReference type="STRING" id="530584.SAMN05421630_11418"/>
<dbReference type="InterPro" id="IPR057169">
    <property type="entry name" value="DUF7847"/>
</dbReference>
<dbReference type="RefSeq" id="WP_091810322.1">
    <property type="nucleotide sequence ID" value="NZ_CP016353.1"/>
</dbReference>
<evidence type="ECO:0000259" key="1">
    <source>
        <dbReference type="Pfam" id="PF25231"/>
    </source>
</evidence>
<accession>A0A1G6YHP5</accession>